<dbReference type="EMBL" id="CAJHUC010000683">
    <property type="protein sequence ID" value="CAD7697605.1"/>
    <property type="molecule type" value="Genomic_DNA"/>
</dbReference>
<accession>A0A8S1ITT9</accession>
<evidence type="ECO:0000313" key="3">
    <source>
        <dbReference type="Proteomes" id="UP000708148"/>
    </source>
</evidence>
<keyword evidence="3" id="KW-1185">Reference proteome</keyword>
<evidence type="ECO:0000256" key="1">
    <source>
        <dbReference type="SAM" id="MobiDB-lite"/>
    </source>
</evidence>
<protein>
    <submittedName>
        <fullName evidence="2">Uncharacterized protein</fullName>
    </submittedName>
</protein>
<feature type="region of interest" description="Disordered" evidence="1">
    <location>
        <begin position="21"/>
        <end position="65"/>
    </location>
</feature>
<feature type="non-terminal residue" evidence="2">
    <location>
        <position position="1"/>
    </location>
</feature>
<feature type="non-terminal residue" evidence="2">
    <location>
        <position position="109"/>
    </location>
</feature>
<evidence type="ECO:0000313" key="2">
    <source>
        <dbReference type="EMBL" id="CAD7697605.1"/>
    </source>
</evidence>
<dbReference type="AlphaFoldDB" id="A0A8S1ITT9"/>
<feature type="compositionally biased region" description="Basic and acidic residues" evidence="1">
    <location>
        <begin position="27"/>
        <end position="36"/>
    </location>
</feature>
<gene>
    <name evidence="2" type="ORF">OSTQU699_LOCUS2966</name>
</gene>
<proteinExistence type="predicted"/>
<organism evidence="2 3">
    <name type="scientific">Ostreobium quekettii</name>
    <dbReference type="NCBI Taxonomy" id="121088"/>
    <lineage>
        <taxon>Eukaryota</taxon>
        <taxon>Viridiplantae</taxon>
        <taxon>Chlorophyta</taxon>
        <taxon>core chlorophytes</taxon>
        <taxon>Ulvophyceae</taxon>
        <taxon>TCBD clade</taxon>
        <taxon>Bryopsidales</taxon>
        <taxon>Ostreobineae</taxon>
        <taxon>Ostreobiaceae</taxon>
        <taxon>Ostreobium</taxon>
    </lineage>
</organism>
<reference evidence="2" key="1">
    <citation type="submission" date="2020-12" db="EMBL/GenBank/DDBJ databases">
        <authorList>
            <person name="Iha C."/>
        </authorList>
    </citation>
    <scope>NUCLEOTIDE SEQUENCE</scope>
</reference>
<name>A0A8S1ITT9_9CHLO</name>
<dbReference type="OrthoDB" id="1903104at2759"/>
<sequence>NEILASLNEHFDTVYSLATKPDTIFKPPEDGKRENLANEPKASLSSGQGDAAAATAASASKTAEAYARAQSGMPLRCCDGGSDYDDEVPIGAVLAGDLASEDDEEDKDF</sequence>
<comment type="caution">
    <text evidence="2">The sequence shown here is derived from an EMBL/GenBank/DDBJ whole genome shotgun (WGS) entry which is preliminary data.</text>
</comment>
<feature type="compositionally biased region" description="Low complexity" evidence="1">
    <location>
        <begin position="51"/>
        <end position="65"/>
    </location>
</feature>
<dbReference type="Proteomes" id="UP000708148">
    <property type="component" value="Unassembled WGS sequence"/>
</dbReference>